<dbReference type="Proteomes" id="UP000277007">
    <property type="component" value="Unassembled WGS sequence"/>
</dbReference>
<feature type="transmembrane region" description="Helical" evidence="1">
    <location>
        <begin position="12"/>
        <end position="31"/>
    </location>
</feature>
<organism evidence="2 3">
    <name type="scientific">Azospirillum griseum</name>
    <dbReference type="NCBI Taxonomy" id="2496639"/>
    <lineage>
        <taxon>Bacteria</taxon>
        <taxon>Pseudomonadati</taxon>
        <taxon>Pseudomonadota</taxon>
        <taxon>Alphaproteobacteria</taxon>
        <taxon>Rhodospirillales</taxon>
        <taxon>Azospirillaceae</taxon>
        <taxon>Azospirillum</taxon>
    </lineage>
</organism>
<evidence type="ECO:0000313" key="3">
    <source>
        <dbReference type="Proteomes" id="UP000277007"/>
    </source>
</evidence>
<keyword evidence="1" id="KW-0812">Transmembrane</keyword>
<keyword evidence="3" id="KW-1185">Reference proteome</keyword>
<dbReference type="OrthoDB" id="9928819at2"/>
<comment type="caution">
    <text evidence="2">The sequence shown here is derived from an EMBL/GenBank/DDBJ whole genome shotgun (WGS) entry which is preliminary data.</text>
</comment>
<keyword evidence="1" id="KW-1133">Transmembrane helix</keyword>
<gene>
    <name evidence="2" type="ORF">EJ903_15720</name>
</gene>
<dbReference type="AlphaFoldDB" id="A0A3S0HW47"/>
<dbReference type="EMBL" id="RXMA01000015">
    <property type="protein sequence ID" value="RTR18309.1"/>
    <property type="molecule type" value="Genomic_DNA"/>
</dbReference>
<accession>A0A3S0HW47</accession>
<name>A0A3S0HW47_9PROT</name>
<proteinExistence type="predicted"/>
<evidence type="ECO:0000256" key="1">
    <source>
        <dbReference type="SAM" id="Phobius"/>
    </source>
</evidence>
<keyword evidence="1" id="KW-0472">Membrane</keyword>
<protein>
    <submittedName>
        <fullName evidence="2">Uncharacterized protein</fullName>
    </submittedName>
</protein>
<sequence length="116" mass="11095">MDDALLKSLGQIAGIGGIALGVVLLVFRAIIGKASGGKGQASNDSLLTTLAFLITLVGLAGIGAWVWVSTKGGEAAPAAHSIGGDAKATNGGTIINGNVTGNVGGAPLPAPAPKGP</sequence>
<feature type="transmembrane region" description="Helical" evidence="1">
    <location>
        <begin position="46"/>
        <end position="68"/>
    </location>
</feature>
<evidence type="ECO:0000313" key="2">
    <source>
        <dbReference type="EMBL" id="RTR18309.1"/>
    </source>
</evidence>
<reference evidence="2 3" key="1">
    <citation type="submission" date="2018-12" db="EMBL/GenBank/DDBJ databases">
        <authorList>
            <person name="Yang Y."/>
        </authorList>
    </citation>
    <scope>NUCLEOTIDE SEQUENCE [LARGE SCALE GENOMIC DNA]</scope>
    <source>
        <strain evidence="2 3">L-25-5w-1</strain>
    </source>
</reference>
<dbReference type="RefSeq" id="WP_126617121.1">
    <property type="nucleotide sequence ID" value="NZ_JBHUCY010000021.1"/>
</dbReference>